<keyword evidence="3" id="KW-1185">Reference proteome</keyword>
<feature type="domain" description="Aminoglycoside phosphotransferase" evidence="1">
    <location>
        <begin position="33"/>
        <end position="238"/>
    </location>
</feature>
<reference evidence="2 3" key="1">
    <citation type="submission" date="2018-12" db="EMBL/GenBank/DDBJ databases">
        <title>Complete genome sequence of Flaviflexus sp. H23T48.</title>
        <authorList>
            <person name="Bae J.-W."/>
            <person name="Lee J.-Y."/>
        </authorList>
    </citation>
    <scope>NUCLEOTIDE SEQUENCE [LARGE SCALE GENOMIC DNA]</scope>
    <source>
        <strain evidence="2 3">H23T48</strain>
    </source>
</reference>
<organism evidence="2 3">
    <name type="scientific">Flaviflexus ciconiae</name>
    <dbReference type="NCBI Taxonomy" id="2496867"/>
    <lineage>
        <taxon>Bacteria</taxon>
        <taxon>Bacillati</taxon>
        <taxon>Actinomycetota</taxon>
        <taxon>Actinomycetes</taxon>
        <taxon>Actinomycetales</taxon>
        <taxon>Actinomycetaceae</taxon>
        <taxon>Flaviflexus</taxon>
    </lineage>
</organism>
<dbReference type="AlphaFoldDB" id="A0A3Q9G089"/>
<keyword evidence="2" id="KW-0808">Transferase</keyword>
<evidence type="ECO:0000259" key="1">
    <source>
        <dbReference type="Pfam" id="PF01636"/>
    </source>
</evidence>
<protein>
    <submittedName>
        <fullName evidence="2">Aminoglycoside phosphotransferase family protein</fullName>
    </submittedName>
</protein>
<dbReference type="Gene3D" id="3.90.1200.10">
    <property type="match status" value="1"/>
</dbReference>
<sequence length="291" mass="33243">MSDWPVMDREQRDLVDEWLPGAEVVADLSWGLVDSTVVRVRHEGRDLIVKAGGPDNHHIAREINGHRDGIAVLAQRGLAPRLLRASPSHRILVTEYLPGELVDEGEMERDPNVLRQAGAVLGVLHGLKSQTDETLERNLFRKAVKWLDKPHRIPPDDCERVREALEAYETSPVTVVPNHGDYSGRNWILHEGRLAVIDFGRYGYRPAHHDFIRMYFRRWHDHPDEMNAFLEGYGSDLRESLGSTWWKHVLREAVATACWAHKVGDEPFEQTGLRFIGIALAELTDMDFSEK</sequence>
<name>A0A3Q9G089_9ACTO</name>
<dbReference type="OrthoDB" id="179763at2"/>
<accession>A0A3Q9G089</accession>
<evidence type="ECO:0000313" key="3">
    <source>
        <dbReference type="Proteomes" id="UP000280344"/>
    </source>
</evidence>
<proteinExistence type="predicted"/>
<dbReference type="SUPFAM" id="SSF56112">
    <property type="entry name" value="Protein kinase-like (PK-like)"/>
    <property type="match status" value="1"/>
</dbReference>
<dbReference type="EMBL" id="CP034593">
    <property type="protein sequence ID" value="AZQ76020.1"/>
    <property type="molecule type" value="Genomic_DNA"/>
</dbReference>
<dbReference type="InterPro" id="IPR002575">
    <property type="entry name" value="Aminoglycoside_PTrfase"/>
</dbReference>
<evidence type="ECO:0000313" key="2">
    <source>
        <dbReference type="EMBL" id="AZQ76020.1"/>
    </source>
</evidence>
<gene>
    <name evidence="2" type="ORF">EJ997_00460</name>
</gene>
<dbReference type="Proteomes" id="UP000280344">
    <property type="component" value="Chromosome"/>
</dbReference>
<dbReference type="RefSeq" id="WP_126702829.1">
    <property type="nucleotide sequence ID" value="NZ_CP034593.1"/>
</dbReference>
<dbReference type="KEGG" id="flh:EJ997_00460"/>
<dbReference type="GO" id="GO:0016740">
    <property type="term" value="F:transferase activity"/>
    <property type="evidence" value="ECO:0007669"/>
    <property type="project" value="UniProtKB-KW"/>
</dbReference>
<dbReference type="Pfam" id="PF01636">
    <property type="entry name" value="APH"/>
    <property type="match status" value="1"/>
</dbReference>
<dbReference type="InterPro" id="IPR011009">
    <property type="entry name" value="Kinase-like_dom_sf"/>
</dbReference>